<proteinExistence type="predicted"/>
<name>A0A1B9P2D9_ALILO</name>
<gene>
    <name evidence="1" type="ORF">A6E04_06950</name>
</gene>
<dbReference type="STRING" id="688.A6E04_06950"/>
<dbReference type="Gene3D" id="3.90.1340.10">
    <property type="entry name" value="Phage tail collar domain"/>
    <property type="match status" value="1"/>
</dbReference>
<dbReference type="SUPFAM" id="SSF88874">
    <property type="entry name" value="Receptor-binding domain of short tail fibre protein gp12"/>
    <property type="match status" value="1"/>
</dbReference>
<dbReference type="Proteomes" id="UP000093523">
    <property type="component" value="Unassembled WGS sequence"/>
</dbReference>
<reference evidence="1 2" key="1">
    <citation type="submission" date="2016-06" db="EMBL/GenBank/DDBJ databases">
        <authorList>
            <person name="Kjaerup R.B."/>
            <person name="Dalgaard T.S."/>
            <person name="Juul-Madsen H.R."/>
        </authorList>
    </citation>
    <scope>NUCLEOTIDE SEQUENCE [LARGE SCALE GENOMIC DNA]</scope>
    <source>
        <strain evidence="1 2">1S159</strain>
    </source>
</reference>
<dbReference type="PANTHER" id="PTHR35191">
    <property type="entry name" value="PROPHAGE SIDE TAIL FIBER PROTEIN HOMOLOG STFQ-RELATED"/>
    <property type="match status" value="1"/>
</dbReference>
<accession>A0A1B9P2D9</accession>
<dbReference type="PANTHER" id="PTHR35191:SF1">
    <property type="entry name" value="PROPHAGE SIDE TAIL FIBER PROTEIN HOMOLOG STFQ-RELATED"/>
    <property type="match status" value="1"/>
</dbReference>
<dbReference type="InterPro" id="IPR037053">
    <property type="entry name" value="Phage_tail_collar_dom_sf"/>
</dbReference>
<sequence>MPQFWRALTPQRLIDKLWLGLAAKIFPVGAAIPWFTDIAPNGFAIMKNQVFDKIANPQCALIWPDGIIPDMRGCGVIGKEDGETIGVFEEGQVKEHGHEGSSVGSTNLGTKTTNTDTHYHTYQKMRAAQSNQHGHNPWTTYGTETKNTSSDSHNHTVVIGSHVHTIMIALFGALKNTINHRKVNWIVRLA</sequence>
<dbReference type="InterPro" id="IPR051934">
    <property type="entry name" value="Phage_Tail_Fiber_Structural"/>
</dbReference>
<protein>
    <submittedName>
        <fullName evidence="1">Phage tail protein</fullName>
    </submittedName>
</protein>
<evidence type="ECO:0000313" key="2">
    <source>
        <dbReference type="Proteomes" id="UP000093523"/>
    </source>
</evidence>
<comment type="caution">
    <text evidence="1">The sequence shown here is derived from an EMBL/GenBank/DDBJ whole genome shotgun (WGS) entry which is preliminary data.</text>
</comment>
<dbReference type="EMBL" id="MAJU01000008">
    <property type="protein sequence ID" value="OCH22483.1"/>
    <property type="molecule type" value="Genomic_DNA"/>
</dbReference>
<dbReference type="AlphaFoldDB" id="A0A1B9P2D9"/>
<organism evidence="1 2">
    <name type="scientific">Aliivibrio logei</name>
    <name type="common">Vibrio logei</name>
    <dbReference type="NCBI Taxonomy" id="688"/>
    <lineage>
        <taxon>Bacteria</taxon>
        <taxon>Pseudomonadati</taxon>
        <taxon>Pseudomonadota</taxon>
        <taxon>Gammaproteobacteria</taxon>
        <taxon>Vibrionales</taxon>
        <taxon>Vibrionaceae</taxon>
        <taxon>Aliivibrio</taxon>
    </lineage>
</organism>
<evidence type="ECO:0000313" key="1">
    <source>
        <dbReference type="EMBL" id="OCH22483.1"/>
    </source>
</evidence>